<dbReference type="Proteomes" id="UP000827872">
    <property type="component" value="Linkage Group LG15"/>
</dbReference>
<keyword evidence="2" id="KW-1185">Reference proteome</keyword>
<protein>
    <submittedName>
        <fullName evidence="1">Microfibril-associated glycoprotein 4</fullName>
    </submittedName>
</protein>
<accession>A0ACB8EUW4</accession>
<dbReference type="EMBL" id="CM037628">
    <property type="protein sequence ID" value="KAH7996722.1"/>
    <property type="molecule type" value="Genomic_DNA"/>
</dbReference>
<proteinExistence type="predicted"/>
<sequence>MGLTEITVQEFKTKKSTGAFGQLNWSCEVEISISSAHCTRTGYQCSRFSDGWRLPHLPRGTQRACARVLRYDHRRWKMIIFQKRFNGTTSFFRGWNDYKFGFGRADSEYWLGLQNIHHLTLKNKYELRVELEDFENNTSFAKYADFPHSSMLSVREEDGYTLHVSGFTDGEQVTLRLSYHHQGCEVLITLTAYHDLYCRTVQHFPLGAEEFKSCHFSNLNGFYLWWGLTLLCQWSFNWAAWKGFYYSLKKSEMKIRRV</sequence>
<organism evidence="1 2">
    <name type="scientific">Sphaerodactylus townsendi</name>
    <dbReference type="NCBI Taxonomy" id="933632"/>
    <lineage>
        <taxon>Eukaryota</taxon>
        <taxon>Metazoa</taxon>
        <taxon>Chordata</taxon>
        <taxon>Craniata</taxon>
        <taxon>Vertebrata</taxon>
        <taxon>Euteleostomi</taxon>
        <taxon>Lepidosauria</taxon>
        <taxon>Squamata</taxon>
        <taxon>Bifurcata</taxon>
        <taxon>Gekkota</taxon>
        <taxon>Sphaerodactylidae</taxon>
        <taxon>Sphaerodactylus</taxon>
    </lineage>
</organism>
<reference evidence="1" key="1">
    <citation type="submission" date="2021-08" db="EMBL/GenBank/DDBJ databases">
        <title>The first chromosome-level gecko genome reveals the dynamic sex chromosomes of Neotropical dwarf geckos (Sphaerodactylidae: Sphaerodactylus).</title>
        <authorList>
            <person name="Pinto B.J."/>
            <person name="Keating S.E."/>
            <person name="Gamble T."/>
        </authorList>
    </citation>
    <scope>NUCLEOTIDE SEQUENCE</scope>
    <source>
        <strain evidence="1">TG3544</strain>
    </source>
</reference>
<name>A0ACB8EUW4_9SAUR</name>
<evidence type="ECO:0000313" key="1">
    <source>
        <dbReference type="EMBL" id="KAH7996722.1"/>
    </source>
</evidence>
<evidence type="ECO:0000313" key="2">
    <source>
        <dbReference type="Proteomes" id="UP000827872"/>
    </source>
</evidence>
<gene>
    <name evidence="1" type="primary">MFAP4</name>
    <name evidence="1" type="ORF">K3G42_010413</name>
</gene>
<comment type="caution">
    <text evidence="1">The sequence shown here is derived from an EMBL/GenBank/DDBJ whole genome shotgun (WGS) entry which is preliminary data.</text>
</comment>